<dbReference type="OrthoDB" id="47328at2759"/>
<dbReference type="EMBL" id="CAJEWN010003129">
    <property type="protein sequence ID" value="CAD2206616.1"/>
    <property type="molecule type" value="Genomic_DNA"/>
</dbReference>
<dbReference type="Proteomes" id="UP000580250">
    <property type="component" value="Unassembled WGS sequence"/>
</dbReference>
<name>A0A6V7Y511_MELEN</name>
<feature type="compositionally biased region" description="Polar residues" evidence="1">
    <location>
        <begin position="58"/>
        <end position="74"/>
    </location>
</feature>
<accession>A0A6V7Y511</accession>
<gene>
    <name evidence="2" type="ORF">MENT_LOCUS60498</name>
</gene>
<protein>
    <submittedName>
        <fullName evidence="2">Uncharacterized protein</fullName>
    </submittedName>
</protein>
<sequence length="233" mass="26035">MLSPVTRPKVNSSDFSSLSSAGAETLKQRLTTATSTPSSHPSSNSNLCRNSNLTTSSPHTNSPSQATSSKTSQIDKQPNSVVVLLAEKLDKSEVRDLILTSLYVLSNIPKKILAAFWNAQEAALFTTKIQQQQVSITDKNINASDEPITTRQQPQNLLLDFIRFLELALLTFRYRGRSYHIVQQEKRMKHKNDAPYSVHNNYDTCYSQADGCFAKTATTNDFFGIVWCSKHCR</sequence>
<proteinExistence type="predicted"/>
<evidence type="ECO:0000313" key="2">
    <source>
        <dbReference type="EMBL" id="CAD2206616.1"/>
    </source>
</evidence>
<reference evidence="2 3" key="1">
    <citation type="submission" date="2020-08" db="EMBL/GenBank/DDBJ databases">
        <authorList>
            <person name="Koutsovoulos G."/>
            <person name="Danchin GJ E."/>
        </authorList>
    </citation>
    <scope>NUCLEOTIDE SEQUENCE [LARGE SCALE GENOMIC DNA]</scope>
</reference>
<organism evidence="2 3">
    <name type="scientific">Meloidogyne enterolobii</name>
    <name type="common">Root-knot nematode worm</name>
    <name type="synonym">Meloidogyne mayaguensis</name>
    <dbReference type="NCBI Taxonomy" id="390850"/>
    <lineage>
        <taxon>Eukaryota</taxon>
        <taxon>Metazoa</taxon>
        <taxon>Ecdysozoa</taxon>
        <taxon>Nematoda</taxon>
        <taxon>Chromadorea</taxon>
        <taxon>Rhabditida</taxon>
        <taxon>Tylenchina</taxon>
        <taxon>Tylenchomorpha</taxon>
        <taxon>Tylenchoidea</taxon>
        <taxon>Meloidogynidae</taxon>
        <taxon>Meloidogyninae</taxon>
        <taxon>Meloidogyne</taxon>
    </lineage>
</organism>
<evidence type="ECO:0000256" key="1">
    <source>
        <dbReference type="SAM" id="MobiDB-lite"/>
    </source>
</evidence>
<comment type="caution">
    <text evidence="2">The sequence shown here is derived from an EMBL/GenBank/DDBJ whole genome shotgun (WGS) entry which is preliminary data.</text>
</comment>
<evidence type="ECO:0000313" key="3">
    <source>
        <dbReference type="Proteomes" id="UP000580250"/>
    </source>
</evidence>
<feature type="compositionally biased region" description="Low complexity" evidence="1">
    <location>
        <begin position="31"/>
        <end position="57"/>
    </location>
</feature>
<feature type="region of interest" description="Disordered" evidence="1">
    <location>
        <begin position="1"/>
        <end position="74"/>
    </location>
</feature>
<dbReference type="AlphaFoldDB" id="A0A6V7Y511"/>